<accession>A0A7C8LDP4</accession>
<dbReference type="Pfam" id="PF00534">
    <property type="entry name" value="Glycos_transf_1"/>
    <property type="match status" value="1"/>
</dbReference>
<name>A0A7C8LDP4_9FIRM</name>
<dbReference type="InterPro" id="IPR028098">
    <property type="entry name" value="Glyco_trans_4-like_N"/>
</dbReference>
<evidence type="ECO:0000313" key="3">
    <source>
        <dbReference type="EMBL" id="KAE9634993.1"/>
    </source>
</evidence>
<dbReference type="CDD" id="cd03808">
    <property type="entry name" value="GT4_CapM-like"/>
    <property type="match status" value="1"/>
</dbReference>
<sequence length="376" mass="43561">MKKILLIASVDFHFTSFHIPYIEYFQKRGAEVHIAARSGERTKELESMGVIFHPIDFSRSPYSPKLFRAFAELKNLMEKERFDLVHVHTPVAAFLGRFVAKITKTEPVLYTAHGFHFYKGAPILNWLIYYPMEKMAARWTHGLITINHEDYERGKSFHLKRKDGLFYVHGVGLSLENYSVPQNFDKEAQKEAMGFKESDQLLVCVGEFTKNKNQRQIIHAMQEVLKIDPSIHLLLVGRGEEEEHLKSWVEKLNISKNIHFLGYRRDIPEILWAGDAFILTSKREGLPRAVMEAMAAGLPIIATDIRGNKDLITHGEEGYLVPIGDIEKTKEAILKIMKDSEQVKEMRHKVKEKIKTYSIENTLLEMDKIYRIFINM</sequence>
<dbReference type="EMBL" id="WSLF01000004">
    <property type="protein sequence ID" value="KAE9634993.1"/>
    <property type="molecule type" value="Genomic_DNA"/>
</dbReference>
<proteinExistence type="predicted"/>
<feature type="domain" description="Glycosyltransferase subfamily 4-like N-terminal" evidence="2">
    <location>
        <begin position="3"/>
        <end position="144"/>
    </location>
</feature>
<keyword evidence="3" id="KW-0808">Transferase</keyword>
<dbReference type="GO" id="GO:0016757">
    <property type="term" value="F:glycosyltransferase activity"/>
    <property type="evidence" value="ECO:0007669"/>
    <property type="project" value="InterPro"/>
</dbReference>
<protein>
    <submittedName>
        <fullName evidence="3">Glycosyltransferase</fullName>
    </submittedName>
</protein>
<dbReference type="PANTHER" id="PTHR12526">
    <property type="entry name" value="GLYCOSYLTRANSFERASE"/>
    <property type="match status" value="1"/>
</dbReference>
<dbReference type="OrthoDB" id="9806653at2"/>
<dbReference type="Proteomes" id="UP000483018">
    <property type="component" value="Unassembled WGS sequence"/>
</dbReference>
<dbReference type="RefSeq" id="WP_158740079.1">
    <property type="nucleotide sequence ID" value="NZ_WSLF01000004.1"/>
</dbReference>
<feature type="domain" description="Glycosyl transferase family 1" evidence="1">
    <location>
        <begin position="185"/>
        <end position="352"/>
    </location>
</feature>
<reference evidence="3 4" key="1">
    <citation type="submission" date="2019-12" db="EMBL/GenBank/DDBJ databases">
        <title>Defluviitalea raffinosedens, isolated from a biogas fermenter, genome sequencing and characterization.</title>
        <authorList>
            <person name="Rettenmaier R."/>
            <person name="Schneider M."/>
            <person name="Neuhaus K."/>
            <person name="Liebl W."/>
            <person name="Zverlov V."/>
        </authorList>
    </citation>
    <scope>NUCLEOTIDE SEQUENCE [LARGE SCALE GENOMIC DNA]</scope>
    <source>
        <strain evidence="3 4">249c-K6</strain>
    </source>
</reference>
<dbReference type="Gene3D" id="3.40.50.2000">
    <property type="entry name" value="Glycogen Phosphorylase B"/>
    <property type="match status" value="2"/>
</dbReference>
<evidence type="ECO:0000313" key="4">
    <source>
        <dbReference type="Proteomes" id="UP000483018"/>
    </source>
</evidence>
<dbReference type="PANTHER" id="PTHR12526:SF630">
    <property type="entry name" value="GLYCOSYLTRANSFERASE"/>
    <property type="match status" value="1"/>
</dbReference>
<evidence type="ECO:0000259" key="1">
    <source>
        <dbReference type="Pfam" id="PF00534"/>
    </source>
</evidence>
<dbReference type="Pfam" id="PF13477">
    <property type="entry name" value="Glyco_trans_4_2"/>
    <property type="match status" value="1"/>
</dbReference>
<organism evidence="3 4">
    <name type="scientific">Defluviitalea raffinosedens</name>
    <dbReference type="NCBI Taxonomy" id="1450156"/>
    <lineage>
        <taxon>Bacteria</taxon>
        <taxon>Bacillati</taxon>
        <taxon>Bacillota</taxon>
        <taxon>Clostridia</taxon>
        <taxon>Lachnospirales</taxon>
        <taxon>Defluviitaleaceae</taxon>
        <taxon>Defluviitalea</taxon>
    </lineage>
</organism>
<dbReference type="InterPro" id="IPR001296">
    <property type="entry name" value="Glyco_trans_1"/>
</dbReference>
<dbReference type="SUPFAM" id="SSF53756">
    <property type="entry name" value="UDP-Glycosyltransferase/glycogen phosphorylase"/>
    <property type="match status" value="1"/>
</dbReference>
<comment type="caution">
    <text evidence="3">The sequence shown here is derived from an EMBL/GenBank/DDBJ whole genome shotgun (WGS) entry which is preliminary data.</text>
</comment>
<evidence type="ECO:0000259" key="2">
    <source>
        <dbReference type="Pfam" id="PF13477"/>
    </source>
</evidence>
<gene>
    <name evidence="3" type="ORF">GND95_06685</name>
</gene>
<dbReference type="AlphaFoldDB" id="A0A7C8LDP4"/>
<keyword evidence="4" id="KW-1185">Reference proteome</keyword>